<dbReference type="Proteomes" id="UP001161405">
    <property type="component" value="Unassembled WGS sequence"/>
</dbReference>
<dbReference type="CDD" id="cd17321">
    <property type="entry name" value="MFS_MMR_MDR_like"/>
    <property type="match status" value="1"/>
</dbReference>
<feature type="transmembrane region" description="Helical" evidence="6">
    <location>
        <begin position="169"/>
        <end position="190"/>
    </location>
</feature>
<dbReference type="PANTHER" id="PTHR42718:SF9">
    <property type="entry name" value="MAJOR FACILITATOR SUPERFAMILY MULTIDRUG TRANSPORTER MFSC"/>
    <property type="match status" value="1"/>
</dbReference>
<evidence type="ECO:0000256" key="2">
    <source>
        <dbReference type="ARBA" id="ARBA00022448"/>
    </source>
</evidence>
<dbReference type="PROSITE" id="PS50850">
    <property type="entry name" value="MFS"/>
    <property type="match status" value="1"/>
</dbReference>
<feature type="transmembrane region" description="Helical" evidence="6">
    <location>
        <begin position="210"/>
        <end position="236"/>
    </location>
</feature>
<evidence type="ECO:0000256" key="3">
    <source>
        <dbReference type="ARBA" id="ARBA00022692"/>
    </source>
</evidence>
<feature type="transmembrane region" description="Helical" evidence="6">
    <location>
        <begin position="306"/>
        <end position="329"/>
    </location>
</feature>
<comment type="subcellular location">
    <subcellularLocation>
        <location evidence="1">Membrane</location>
        <topology evidence="1">Multi-pass membrane protein</topology>
    </subcellularLocation>
</comment>
<dbReference type="PANTHER" id="PTHR42718">
    <property type="entry name" value="MAJOR FACILITATOR SUPERFAMILY MULTIDRUG TRANSPORTER MFSC"/>
    <property type="match status" value="1"/>
</dbReference>
<keyword evidence="3 6" id="KW-0812">Transmembrane</keyword>
<keyword evidence="9" id="KW-1185">Reference proteome</keyword>
<dbReference type="PRINTS" id="PR01036">
    <property type="entry name" value="TCRTETB"/>
</dbReference>
<feature type="transmembrane region" description="Helical" evidence="6">
    <location>
        <begin position="282"/>
        <end position="300"/>
    </location>
</feature>
<dbReference type="InterPro" id="IPR020846">
    <property type="entry name" value="MFS_dom"/>
</dbReference>
<keyword evidence="5 6" id="KW-0472">Membrane</keyword>
<dbReference type="InterPro" id="IPR011701">
    <property type="entry name" value="MFS"/>
</dbReference>
<feature type="transmembrane region" description="Helical" evidence="6">
    <location>
        <begin position="248"/>
        <end position="270"/>
    </location>
</feature>
<evidence type="ECO:0000313" key="8">
    <source>
        <dbReference type="EMBL" id="GLQ18537.1"/>
    </source>
</evidence>
<feature type="transmembrane region" description="Helical" evidence="6">
    <location>
        <begin position="83"/>
        <end position="101"/>
    </location>
</feature>
<evidence type="ECO:0000259" key="7">
    <source>
        <dbReference type="PROSITE" id="PS50850"/>
    </source>
</evidence>
<reference evidence="8" key="2">
    <citation type="submission" date="2023-01" db="EMBL/GenBank/DDBJ databases">
        <title>Draft genome sequence of Maritalea porphyrae strain NBRC 107169.</title>
        <authorList>
            <person name="Sun Q."/>
            <person name="Mori K."/>
        </authorList>
    </citation>
    <scope>NUCLEOTIDE SEQUENCE</scope>
    <source>
        <strain evidence="8">NBRC 107169</strain>
    </source>
</reference>
<organism evidence="8 9">
    <name type="scientific">Maritalea porphyrae</name>
    <dbReference type="NCBI Taxonomy" id="880732"/>
    <lineage>
        <taxon>Bacteria</taxon>
        <taxon>Pseudomonadati</taxon>
        <taxon>Pseudomonadota</taxon>
        <taxon>Alphaproteobacteria</taxon>
        <taxon>Hyphomicrobiales</taxon>
        <taxon>Devosiaceae</taxon>
        <taxon>Maritalea</taxon>
    </lineage>
</organism>
<sequence>MTTTAYVGRKTNPFWRFAALGIATLLPTFGMSISNVALPTLSTAFAAELTIVQWVVSAYLLALTLFSVLAGRVSDSIGAKPSLLLGYAVFLSGALICWGSQTLWMLIAGRIVQGVGAAFLAVVAIALAKQSSVNNSIGRAMGLLGAMTAVGTALGPSVGGIIIEFFGWRSLFVLLGASAVGGALFSFLVLRDENEDRVPVVRNASPTVDLVRYVAPAIANSLVAVIMMTTFIAGPFYLTYALGYSEGAVGLVMAVGPAISILSGFPSGVLVDRHGAQKVTQIGLGFVFCGALCFAFLPNFGALAGYIVALVVLTPGYQMFLSANNTAVMSNVADSRRGFVSGLLNMSRNAGLIIGATVIATIFTIGAGTSVLADAAADSIGNAFQLVFFINAGLIVLAFIALRFGVARRR</sequence>
<evidence type="ECO:0000313" key="9">
    <source>
        <dbReference type="Proteomes" id="UP001161405"/>
    </source>
</evidence>
<gene>
    <name evidence="8" type="ORF">GCM10007879_27860</name>
</gene>
<protein>
    <submittedName>
        <fullName evidence="8">MFS transporter</fullName>
    </submittedName>
</protein>
<feature type="domain" description="Major facilitator superfamily (MFS) profile" evidence="7">
    <location>
        <begin position="16"/>
        <end position="410"/>
    </location>
</feature>
<dbReference type="SUPFAM" id="SSF103473">
    <property type="entry name" value="MFS general substrate transporter"/>
    <property type="match status" value="1"/>
</dbReference>
<feature type="transmembrane region" description="Helical" evidence="6">
    <location>
        <begin position="54"/>
        <end position="71"/>
    </location>
</feature>
<feature type="transmembrane region" description="Helical" evidence="6">
    <location>
        <begin position="140"/>
        <end position="163"/>
    </location>
</feature>
<comment type="caution">
    <text evidence="8">The sequence shown here is derived from an EMBL/GenBank/DDBJ whole genome shotgun (WGS) entry which is preliminary data.</text>
</comment>
<keyword evidence="4 6" id="KW-1133">Transmembrane helix</keyword>
<dbReference type="InterPro" id="IPR036259">
    <property type="entry name" value="MFS_trans_sf"/>
</dbReference>
<name>A0ABQ5UTV3_9HYPH</name>
<evidence type="ECO:0000256" key="5">
    <source>
        <dbReference type="ARBA" id="ARBA00023136"/>
    </source>
</evidence>
<dbReference type="RefSeq" id="WP_284365533.1">
    <property type="nucleotide sequence ID" value="NZ_BSNI01000002.1"/>
</dbReference>
<evidence type="ECO:0000256" key="6">
    <source>
        <dbReference type="SAM" id="Phobius"/>
    </source>
</evidence>
<evidence type="ECO:0000256" key="4">
    <source>
        <dbReference type="ARBA" id="ARBA00022989"/>
    </source>
</evidence>
<feature type="transmembrane region" description="Helical" evidence="6">
    <location>
        <begin position="384"/>
        <end position="406"/>
    </location>
</feature>
<proteinExistence type="predicted"/>
<accession>A0ABQ5UTV3</accession>
<keyword evidence="2" id="KW-0813">Transport</keyword>
<dbReference type="Pfam" id="PF07690">
    <property type="entry name" value="MFS_1"/>
    <property type="match status" value="1"/>
</dbReference>
<dbReference type="Gene3D" id="1.20.1250.20">
    <property type="entry name" value="MFS general substrate transporter like domains"/>
    <property type="match status" value="2"/>
</dbReference>
<feature type="transmembrane region" description="Helical" evidence="6">
    <location>
        <begin position="350"/>
        <end position="372"/>
    </location>
</feature>
<evidence type="ECO:0000256" key="1">
    <source>
        <dbReference type="ARBA" id="ARBA00004141"/>
    </source>
</evidence>
<dbReference type="EMBL" id="BSNI01000002">
    <property type="protein sequence ID" value="GLQ18537.1"/>
    <property type="molecule type" value="Genomic_DNA"/>
</dbReference>
<reference evidence="8" key="1">
    <citation type="journal article" date="2014" name="Int. J. Syst. Evol. Microbiol.">
        <title>Complete genome of a new Firmicutes species belonging to the dominant human colonic microbiota ('Ruminococcus bicirculans') reveals two chromosomes and a selective capacity to utilize plant glucans.</title>
        <authorList>
            <consortium name="NISC Comparative Sequencing Program"/>
            <person name="Wegmann U."/>
            <person name="Louis P."/>
            <person name="Goesmann A."/>
            <person name="Henrissat B."/>
            <person name="Duncan S.H."/>
            <person name="Flint H.J."/>
        </authorList>
    </citation>
    <scope>NUCLEOTIDE SEQUENCE</scope>
    <source>
        <strain evidence="8">NBRC 107169</strain>
    </source>
</reference>
<feature type="transmembrane region" description="Helical" evidence="6">
    <location>
        <begin position="107"/>
        <end position="128"/>
    </location>
</feature>